<dbReference type="GO" id="GO:0046404">
    <property type="term" value="F:ATP-dependent polydeoxyribonucleotide 5'-hydroxyl-kinase activity"/>
    <property type="evidence" value="ECO:0007669"/>
    <property type="project" value="TreeGrafter"/>
</dbReference>
<dbReference type="PANTHER" id="PTHR12083:SF9">
    <property type="entry name" value="BIFUNCTIONAL POLYNUCLEOTIDE PHOSPHATASE_KINASE"/>
    <property type="match status" value="1"/>
</dbReference>
<comment type="caution">
    <text evidence="1">The sequence shown here is derived from an EMBL/GenBank/DDBJ whole genome shotgun (WGS) entry which is preliminary data.</text>
</comment>
<protein>
    <recommendedName>
        <fullName evidence="3">Bifunctional polynucleotide phosphatase/kinase</fullName>
    </recommendedName>
</protein>
<proteinExistence type="predicted"/>
<dbReference type="InterPro" id="IPR023214">
    <property type="entry name" value="HAD_sf"/>
</dbReference>
<evidence type="ECO:0000313" key="2">
    <source>
        <dbReference type="Proteomes" id="UP000654370"/>
    </source>
</evidence>
<dbReference type="SUPFAM" id="SSF52540">
    <property type="entry name" value="P-loop containing nucleoside triphosphate hydrolases"/>
    <property type="match status" value="1"/>
</dbReference>
<reference evidence="1" key="1">
    <citation type="submission" date="2020-12" db="EMBL/GenBank/DDBJ databases">
        <title>Metabolic potential, ecology and presence of endohyphal bacteria is reflected in genomic diversity of Mucoromycotina.</title>
        <authorList>
            <person name="Muszewska A."/>
            <person name="Okrasinska A."/>
            <person name="Steczkiewicz K."/>
            <person name="Drgas O."/>
            <person name="Orlowska M."/>
            <person name="Perlinska-Lenart U."/>
            <person name="Aleksandrzak-Piekarczyk T."/>
            <person name="Szatraj K."/>
            <person name="Zielenkiewicz U."/>
            <person name="Pilsyk S."/>
            <person name="Malc E."/>
            <person name="Mieczkowski P."/>
            <person name="Kruszewska J.S."/>
            <person name="Biernat P."/>
            <person name="Pawlowska J."/>
        </authorList>
    </citation>
    <scope>NUCLEOTIDE SEQUENCE</scope>
    <source>
        <strain evidence="1">WA0000067209</strain>
    </source>
</reference>
<dbReference type="Gene3D" id="3.40.50.300">
    <property type="entry name" value="P-loop containing nucleotide triphosphate hydrolases"/>
    <property type="match status" value="1"/>
</dbReference>
<dbReference type="SUPFAM" id="SSF56784">
    <property type="entry name" value="HAD-like"/>
    <property type="match status" value="1"/>
</dbReference>
<dbReference type="GO" id="GO:0006281">
    <property type="term" value="P:DNA repair"/>
    <property type="evidence" value="ECO:0007669"/>
    <property type="project" value="TreeGrafter"/>
</dbReference>
<dbReference type="Pfam" id="PF13671">
    <property type="entry name" value="AAA_33"/>
    <property type="match status" value="1"/>
</dbReference>
<dbReference type="InterPro" id="IPR006549">
    <property type="entry name" value="HAD-SF_hydro_IIIA"/>
</dbReference>
<organism evidence="1 2">
    <name type="scientific">Mortierella isabellina</name>
    <name type="common">Filamentous fungus</name>
    <name type="synonym">Umbelopsis isabellina</name>
    <dbReference type="NCBI Taxonomy" id="91625"/>
    <lineage>
        <taxon>Eukaryota</taxon>
        <taxon>Fungi</taxon>
        <taxon>Fungi incertae sedis</taxon>
        <taxon>Mucoromycota</taxon>
        <taxon>Mucoromycotina</taxon>
        <taxon>Umbelopsidomycetes</taxon>
        <taxon>Umbelopsidales</taxon>
        <taxon>Umbelopsidaceae</taxon>
        <taxon>Umbelopsis</taxon>
    </lineage>
</organism>
<dbReference type="InterPro" id="IPR006551">
    <property type="entry name" value="Polynucleotide_phosphatase"/>
</dbReference>
<dbReference type="InterPro" id="IPR013954">
    <property type="entry name" value="PNK3P"/>
</dbReference>
<keyword evidence="2" id="KW-1185">Reference proteome</keyword>
<dbReference type="NCBIfam" id="TIGR01662">
    <property type="entry name" value="HAD-SF-IIIA"/>
    <property type="match status" value="1"/>
</dbReference>
<dbReference type="OrthoDB" id="19045at2759"/>
<accession>A0A8H7Q0D0</accession>
<dbReference type="Gene3D" id="3.40.50.1000">
    <property type="entry name" value="HAD superfamily/HAD-like"/>
    <property type="match status" value="1"/>
</dbReference>
<name>A0A8H7Q0D0_MORIS</name>
<dbReference type="PANTHER" id="PTHR12083">
    <property type="entry name" value="BIFUNCTIONAL POLYNUCLEOTIDE PHOSPHATASE/KINASE"/>
    <property type="match status" value="1"/>
</dbReference>
<dbReference type="Pfam" id="PF08645">
    <property type="entry name" value="PNK3P"/>
    <property type="match status" value="1"/>
</dbReference>
<dbReference type="InterPro" id="IPR036412">
    <property type="entry name" value="HAD-like_sf"/>
</dbReference>
<dbReference type="Proteomes" id="UP000654370">
    <property type="component" value="Unassembled WGS sequence"/>
</dbReference>
<dbReference type="AlphaFoldDB" id="A0A8H7Q0D0"/>
<evidence type="ECO:0000313" key="1">
    <source>
        <dbReference type="EMBL" id="KAG2183762.1"/>
    </source>
</evidence>
<dbReference type="GO" id="GO:0003690">
    <property type="term" value="F:double-stranded DNA binding"/>
    <property type="evidence" value="ECO:0007669"/>
    <property type="project" value="TreeGrafter"/>
</dbReference>
<evidence type="ECO:0008006" key="3">
    <source>
        <dbReference type="Google" id="ProtNLM"/>
    </source>
</evidence>
<dbReference type="InterPro" id="IPR027417">
    <property type="entry name" value="P-loop_NTPase"/>
</dbReference>
<dbReference type="GO" id="GO:0046403">
    <property type="term" value="F:polynucleotide 3'-phosphatase activity"/>
    <property type="evidence" value="ECO:0007669"/>
    <property type="project" value="TreeGrafter"/>
</dbReference>
<dbReference type="FunFam" id="3.40.50.300:FF:000737">
    <property type="entry name" value="Bifunctional polynucleotide phosphatase/kinase"/>
    <property type="match status" value="1"/>
</dbReference>
<dbReference type="NCBIfam" id="TIGR01664">
    <property type="entry name" value="DNA-3'-Pase"/>
    <property type="match status" value="1"/>
</dbReference>
<dbReference type="EMBL" id="JAEPQZ010000003">
    <property type="protein sequence ID" value="KAG2183762.1"/>
    <property type="molecule type" value="Genomic_DNA"/>
</dbReference>
<sequence>MTSYTIAILSNQNGLNSDKRIEGFKHKIGNILSQLSMPVMLIAAMKKDVYRKPATAMWDLLYEKVGSSIQLKDSYYVGDAAGRAEGWKPKARKDHSCGDRKFADNIGIKFYTPEEFFLNQEPIKFSWGPFIPKTYTSEASLFSPADTPLISEAQKPEVIVFVGSPAVGKSTFALKHLVSKGYEYVNQAIACENAVREGKSVVIDNTNPDMATRALYVKCAKAANARVRCFWFTAPVELAQHNNAYRAYNASAGGRELLSGIAFNLFKSKFQEPKLTEGFEEIRKINFVLDGTEEEKIKWQRWWN</sequence>
<gene>
    <name evidence="1" type="ORF">INT43_006773</name>
</gene>